<accession>A0A7X1XY10</accession>
<reference evidence="1 2" key="1">
    <citation type="submission" date="2019-10" db="EMBL/GenBank/DDBJ databases">
        <title>Evaluation of single-gene subtyping targets for Pseudomonas.</title>
        <authorList>
            <person name="Reichler S.J."/>
            <person name="Orsi R.H."/>
            <person name="Wiedmann M."/>
            <person name="Martin N.H."/>
            <person name="Murphy S.I."/>
        </authorList>
    </citation>
    <scope>NUCLEOTIDE SEQUENCE [LARGE SCALE GENOMIC DNA]</scope>
    <source>
        <strain evidence="1 2">FSL R10-1984</strain>
    </source>
</reference>
<evidence type="ECO:0000313" key="2">
    <source>
        <dbReference type="Proteomes" id="UP000437970"/>
    </source>
</evidence>
<name>A0A7X1XY10_9PSED</name>
<protein>
    <submittedName>
        <fullName evidence="1">Uncharacterized protein</fullName>
    </submittedName>
</protein>
<comment type="caution">
    <text evidence="1">The sequence shown here is derived from an EMBL/GenBank/DDBJ whole genome shotgun (WGS) entry which is preliminary data.</text>
</comment>
<evidence type="ECO:0000313" key="1">
    <source>
        <dbReference type="EMBL" id="MQU27014.1"/>
    </source>
</evidence>
<sequence>MQACQIFSDADDVAYRLGQLSTSQEAFREAINQGHLHRVRLTANHPLIFPGLEMWGWIVGSLRDQLRGLGWVAHEKATYPVTVHPDLNLAISVASGDANVGNPFASPSTRSKKGKHTVEAVEQNCQLDMFVDLIPEPSHYSENDGYDTWVLLHHTDHLKNEIRFELSRPSSIDQSGKINAWFERILLGAIDLDDDFAVITPPGGPDIEIDIRRKNA</sequence>
<proteinExistence type="predicted"/>
<gene>
    <name evidence="1" type="ORF">GHO29_11010</name>
</gene>
<dbReference type="AlphaFoldDB" id="A0A7X1XY10"/>
<organism evidence="1 2">
    <name type="scientific">Pseudomonas helleri</name>
    <dbReference type="NCBI Taxonomy" id="1608996"/>
    <lineage>
        <taxon>Bacteria</taxon>
        <taxon>Pseudomonadati</taxon>
        <taxon>Pseudomonadota</taxon>
        <taxon>Gammaproteobacteria</taxon>
        <taxon>Pseudomonadales</taxon>
        <taxon>Pseudomonadaceae</taxon>
        <taxon>Pseudomonas</taxon>
    </lineage>
</organism>
<dbReference type="Proteomes" id="UP000437970">
    <property type="component" value="Unassembled WGS sequence"/>
</dbReference>
<dbReference type="RefSeq" id="WP_153378921.1">
    <property type="nucleotide sequence ID" value="NZ_WIVW01000011.1"/>
</dbReference>
<dbReference type="EMBL" id="WIVW01000011">
    <property type="protein sequence ID" value="MQU27014.1"/>
    <property type="molecule type" value="Genomic_DNA"/>
</dbReference>